<evidence type="ECO:0000256" key="1">
    <source>
        <dbReference type="SAM" id="Phobius"/>
    </source>
</evidence>
<dbReference type="Proteomes" id="UP001595075">
    <property type="component" value="Unassembled WGS sequence"/>
</dbReference>
<organism evidence="2 3">
    <name type="scientific">Oculimacula yallundae</name>
    <dbReference type="NCBI Taxonomy" id="86028"/>
    <lineage>
        <taxon>Eukaryota</taxon>
        <taxon>Fungi</taxon>
        <taxon>Dikarya</taxon>
        <taxon>Ascomycota</taxon>
        <taxon>Pezizomycotina</taxon>
        <taxon>Leotiomycetes</taxon>
        <taxon>Helotiales</taxon>
        <taxon>Ploettnerulaceae</taxon>
        <taxon>Oculimacula</taxon>
    </lineage>
</organism>
<keyword evidence="1" id="KW-1133">Transmembrane helix</keyword>
<sequence length="548" mass="62162">MYSRLPHLLTIGGVLANENGTVHLHRFPFQRVMEAVAAAASILGIIGVAGQALTGIIKLRNFFSDCASSSKTIDRFLRDLNFLIQTLEDVKSISASMEGAGLDSFECKSNLASLQIQLEDCKEDIYEWLVIAEKQHPKFAVGSKSTFKKFLVAANKATVEDIFKQIAGHTEKISLKLNILGRHLDIEHASGLHGLGTKLDEVNLSASSNHDITTEALKRLEERFDTGLESYFGAPSPYRFLRVLKSYPSSWPDGKITYLDASELKRLGIPHPRLNPQLSSPQLDAEETLESFKESQIKIYEAMWSYDNLPDVSYTMLNYMDLLRRFQSVDMHVKLFSSFLDLQHGLTFLTDDSTHHFDDITFQLNLMKKCVEEARQRCWEEGCNLEQIDMLIAEGHFPQLECEKREVLIDENTLDEVKTHSALQQRLVRLGTRHPWLNKQDRINAWLLKNLAESDENASLHRSFLPDLELDDMQWARLVLKFWPIDDAAMQNGKVIAHQSHVDSSKDAVDSGRLCHSVRVLLDMLDRLSRTSDESVEGVLVTSKPSKY</sequence>
<keyword evidence="1" id="KW-0472">Membrane</keyword>
<keyword evidence="3" id="KW-1185">Reference proteome</keyword>
<reference evidence="2 3" key="1">
    <citation type="journal article" date="2024" name="Commun. Biol.">
        <title>Comparative genomic analysis of thermophilic fungi reveals convergent evolutionary adaptations and gene losses.</title>
        <authorList>
            <person name="Steindorff A.S."/>
            <person name="Aguilar-Pontes M.V."/>
            <person name="Robinson A.J."/>
            <person name="Andreopoulos B."/>
            <person name="LaButti K."/>
            <person name="Kuo A."/>
            <person name="Mondo S."/>
            <person name="Riley R."/>
            <person name="Otillar R."/>
            <person name="Haridas S."/>
            <person name="Lipzen A."/>
            <person name="Grimwood J."/>
            <person name="Schmutz J."/>
            <person name="Clum A."/>
            <person name="Reid I.D."/>
            <person name="Moisan M.C."/>
            <person name="Butler G."/>
            <person name="Nguyen T.T.M."/>
            <person name="Dewar K."/>
            <person name="Conant G."/>
            <person name="Drula E."/>
            <person name="Henrissat B."/>
            <person name="Hansel C."/>
            <person name="Singer S."/>
            <person name="Hutchinson M.I."/>
            <person name="de Vries R.P."/>
            <person name="Natvig D.O."/>
            <person name="Powell A.J."/>
            <person name="Tsang A."/>
            <person name="Grigoriev I.V."/>
        </authorList>
    </citation>
    <scope>NUCLEOTIDE SEQUENCE [LARGE SCALE GENOMIC DNA]</scope>
    <source>
        <strain evidence="2 3">CBS 494.80</strain>
    </source>
</reference>
<name>A0ABR4C7H0_9HELO</name>
<comment type="caution">
    <text evidence="2">The sequence shown here is derived from an EMBL/GenBank/DDBJ whole genome shotgun (WGS) entry which is preliminary data.</text>
</comment>
<gene>
    <name evidence="2" type="ORF">VTL71DRAFT_2920</name>
</gene>
<proteinExistence type="predicted"/>
<dbReference type="EMBL" id="JAZHXI010000012">
    <property type="protein sequence ID" value="KAL2065251.1"/>
    <property type="molecule type" value="Genomic_DNA"/>
</dbReference>
<feature type="transmembrane region" description="Helical" evidence="1">
    <location>
        <begin position="35"/>
        <end position="57"/>
    </location>
</feature>
<evidence type="ECO:0008006" key="4">
    <source>
        <dbReference type="Google" id="ProtNLM"/>
    </source>
</evidence>
<keyword evidence="1" id="KW-0812">Transmembrane</keyword>
<accession>A0ABR4C7H0</accession>
<evidence type="ECO:0000313" key="3">
    <source>
        <dbReference type="Proteomes" id="UP001595075"/>
    </source>
</evidence>
<evidence type="ECO:0000313" key="2">
    <source>
        <dbReference type="EMBL" id="KAL2065251.1"/>
    </source>
</evidence>
<protein>
    <recommendedName>
        <fullName evidence="4">Fungal N-terminal domain-containing protein</fullName>
    </recommendedName>
</protein>